<name>A0A481T688_HHV2</name>
<proteinExistence type="predicted"/>
<sequence>MGPRSIKSSVSHMPWCWRFFLLSVCPALGCPFCRRYHIHTNTRVEWNRNRSTFIHHTETQAKREGGGPRSTRPGVWGRTCDDVGPV</sequence>
<organismHost>
    <name type="scientific">Homo sapiens</name>
    <name type="common">Human</name>
    <dbReference type="NCBI Taxonomy" id="9606"/>
</organismHost>
<reference evidence="2" key="1">
    <citation type="submission" date="2018-08" db="EMBL/GenBank/DDBJ databases">
        <title>HSV2 whole genome sequences from clinical isolates.</title>
        <authorList>
            <person name="Roychoudhury P."/>
            <person name="Greninger A.L."/>
            <person name="Jerome K.R."/>
            <person name="Johnston C."/>
            <person name="Wald A."/>
            <person name="Xie H."/>
        </authorList>
    </citation>
    <scope>NUCLEOTIDE SEQUENCE</scope>
    <source>
        <strain evidence="2">2012-15948</strain>
    </source>
</reference>
<evidence type="ECO:0000313" key="2">
    <source>
        <dbReference type="EMBL" id="QBH76185.1"/>
    </source>
</evidence>
<evidence type="ECO:0000256" key="1">
    <source>
        <dbReference type="SAM" id="MobiDB-lite"/>
    </source>
</evidence>
<feature type="region of interest" description="Disordered" evidence="1">
    <location>
        <begin position="58"/>
        <end position="86"/>
    </location>
</feature>
<accession>A0A481T688</accession>
<dbReference type="EMBL" id="MH790556">
    <property type="protein sequence ID" value="QBH76185.1"/>
    <property type="molecule type" value="Genomic_DNA"/>
</dbReference>
<protein>
    <submittedName>
        <fullName evidence="2">Uncharacterized protein</fullName>
    </submittedName>
</protein>
<organism evidence="2">
    <name type="scientific">Human herpesvirus 2</name>
    <name type="common">HHV-2</name>
    <name type="synonym">Human herpes simplex virus 2</name>
    <dbReference type="NCBI Taxonomy" id="10310"/>
    <lineage>
        <taxon>Viruses</taxon>
        <taxon>Duplodnaviria</taxon>
        <taxon>Heunggongvirae</taxon>
        <taxon>Peploviricota</taxon>
        <taxon>Herviviricetes</taxon>
        <taxon>Herpesvirales</taxon>
        <taxon>Orthoherpesviridae</taxon>
        <taxon>Alphaherpesvirinae</taxon>
        <taxon>Simplexvirus</taxon>
        <taxon>Simplexvirus humanalpha2</taxon>
    </lineage>
</organism>